<gene>
    <name evidence="2" type="ORF">SCLTRI_LOCUS1507</name>
</gene>
<dbReference type="SUPFAM" id="SSF53474">
    <property type="entry name" value="alpha/beta-Hydrolases"/>
    <property type="match status" value="1"/>
</dbReference>
<accession>A0A8H2ZMB2</accession>
<organism evidence="2 3">
    <name type="scientific">Sclerotinia trifoliorum</name>
    <dbReference type="NCBI Taxonomy" id="28548"/>
    <lineage>
        <taxon>Eukaryota</taxon>
        <taxon>Fungi</taxon>
        <taxon>Dikarya</taxon>
        <taxon>Ascomycota</taxon>
        <taxon>Pezizomycotina</taxon>
        <taxon>Leotiomycetes</taxon>
        <taxon>Helotiales</taxon>
        <taxon>Sclerotiniaceae</taxon>
        <taxon>Sclerotinia</taxon>
    </lineage>
</organism>
<dbReference type="PANTHER" id="PTHR43433:SF5">
    <property type="entry name" value="AB HYDROLASE-1 DOMAIN-CONTAINING PROTEIN"/>
    <property type="match status" value="1"/>
</dbReference>
<dbReference type="InterPro" id="IPR029058">
    <property type="entry name" value="AB_hydrolase_fold"/>
</dbReference>
<dbReference type="Proteomes" id="UP000624404">
    <property type="component" value="Unassembled WGS sequence"/>
</dbReference>
<feature type="domain" description="AB hydrolase-1" evidence="1">
    <location>
        <begin position="62"/>
        <end position="178"/>
    </location>
</feature>
<name>A0A8H2ZMB2_9HELO</name>
<evidence type="ECO:0000313" key="2">
    <source>
        <dbReference type="EMBL" id="CAD6441716.1"/>
    </source>
</evidence>
<dbReference type="Gene3D" id="3.40.50.1820">
    <property type="entry name" value="alpha/beta hydrolase"/>
    <property type="match status" value="1"/>
</dbReference>
<dbReference type="InterPro" id="IPR050471">
    <property type="entry name" value="AB_hydrolase"/>
</dbReference>
<evidence type="ECO:0000259" key="1">
    <source>
        <dbReference type="Pfam" id="PF00561"/>
    </source>
</evidence>
<comment type="caution">
    <text evidence="2">The sequence shown here is derived from an EMBL/GenBank/DDBJ whole genome shotgun (WGS) entry which is preliminary data.</text>
</comment>
<dbReference type="Pfam" id="PF00561">
    <property type="entry name" value="Abhydrolase_1"/>
    <property type="match status" value="1"/>
</dbReference>
<protein>
    <submittedName>
        <fullName evidence="2">Fbbe2212-fe1f-4c48-aee0-6b30c2723d3e-CDS</fullName>
    </submittedName>
</protein>
<evidence type="ECO:0000313" key="3">
    <source>
        <dbReference type="Proteomes" id="UP000624404"/>
    </source>
</evidence>
<dbReference type="PRINTS" id="PR00111">
    <property type="entry name" value="ABHYDROLASE"/>
</dbReference>
<dbReference type="OrthoDB" id="408373at2759"/>
<dbReference type="AlphaFoldDB" id="A0A8H2ZMB2"/>
<dbReference type="EMBL" id="CAJHIA010000007">
    <property type="protein sequence ID" value="CAD6441716.1"/>
    <property type="molecule type" value="Genomic_DNA"/>
</dbReference>
<reference evidence="2" key="1">
    <citation type="submission" date="2020-10" db="EMBL/GenBank/DDBJ databases">
        <authorList>
            <person name="Kusch S."/>
        </authorList>
    </citation>
    <scope>NUCLEOTIDE SEQUENCE</scope>
    <source>
        <strain evidence="2">SwB9</strain>
    </source>
</reference>
<keyword evidence="3" id="KW-1185">Reference proteome</keyword>
<dbReference type="InterPro" id="IPR000073">
    <property type="entry name" value="AB_hydrolase_1"/>
</dbReference>
<dbReference type="PANTHER" id="PTHR43433">
    <property type="entry name" value="HYDROLASE, ALPHA/BETA FOLD FAMILY PROTEIN"/>
    <property type="match status" value="1"/>
</dbReference>
<proteinExistence type="predicted"/>
<sequence>MASFSLSSPVLIDEFSYISPPSARAFEEEFVGILPPGKDIQSSRGIIHYYDFNPEASPTAKRVLLIHGIGTCAIGMAPLAHRLTVSGSHVVIYDLWGHGNSSTPLETHTPALMHEQIFELLSHLRWSTMHIIGFSLGGSILATFTAIHPHIVESATIIAGAGLWRKRGSGWWSKLRRDGEWILDDCSEYTIIDELEGNDPSKEGWKERLKHGKVESEPIEIWERENHAGHKASVVSIFRYGNVFDQHESYRKLTNNNLKILVIVGETDSVFPSEFVKSELDALGWKKDVKLVDGAGHGIVRTHPEEVAGLIEAFWEEREVRSEK</sequence>